<accession>A0ABQ7KRG0</accession>
<organism evidence="2 3">
    <name type="scientific">Brassica rapa subsp. trilocularis</name>
    <dbReference type="NCBI Taxonomy" id="1813537"/>
    <lineage>
        <taxon>Eukaryota</taxon>
        <taxon>Viridiplantae</taxon>
        <taxon>Streptophyta</taxon>
        <taxon>Embryophyta</taxon>
        <taxon>Tracheophyta</taxon>
        <taxon>Spermatophyta</taxon>
        <taxon>Magnoliopsida</taxon>
        <taxon>eudicotyledons</taxon>
        <taxon>Gunneridae</taxon>
        <taxon>Pentapetalae</taxon>
        <taxon>rosids</taxon>
        <taxon>malvids</taxon>
        <taxon>Brassicales</taxon>
        <taxon>Brassicaceae</taxon>
        <taxon>Brassiceae</taxon>
        <taxon>Brassica</taxon>
    </lineage>
</organism>
<name>A0ABQ7KRG0_BRACM</name>
<proteinExistence type="predicted"/>
<feature type="region of interest" description="Disordered" evidence="1">
    <location>
        <begin position="113"/>
        <end position="137"/>
    </location>
</feature>
<evidence type="ECO:0000256" key="1">
    <source>
        <dbReference type="SAM" id="MobiDB-lite"/>
    </source>
</evidence>
<evidence type="ECO:0000313" key="3">
    <source>
        <dbReference type="Proteomes" id="UP000823674"/>
    </source>
</evidence>
<protein>
    <submittedName>
        <fullName evidence="2">Uncharacterized protein</fullName>
    </submittedName>
</protein>
<reference evidence="2 3" key="1">
    <citation type="submission" date="2021-03" db="EMBL/GenBank/DDBJ databases">
        <authorList>
            <person name="King G.J."/>
            <person name="Bancroft I."/>
            <person name="Baten A."/>
            <person name="Bloomfield J."/>
            <person name="Borpatragohain P."/>
            <person name="He Z."/>
            <person name="Irish N."/>
            <person name="Irwin J."/>
            <person name="Liu K."/>
            <person name="Mauleon R.P."/>
            <person name="Moore J."/>
            <person name="Morris R."/>
            <person name="Ostergaard L."/>
            <person name="Wang B."/>
            <person name="Wells R."/>
        </authorList>
    </citation>
    <scope>NUCLEOTIDE SEQUENCE [LARGE SCALE GENOMIC DNA]</scope>
    <source>
        <strain evidence="2">R-o-18</strain>
        <tissue evidence="2">Leaf</tissue>
    </source>
</reference>
<comment type="caution">
    <text evidence="2">The sequence shown here is derived from an EMBL/GenBank/DDBJ whole genome shotgun (WGS) entry which is preliminary data.</text>
</comment>
<dbReference type="Proteomes" id="UP000823674">
    <property type="component" value="Chromosome A10"/>
</dbReference>
<gene>
    <name evidence="2" type="primary">A10g505270.1_BraROA</name>
    <name evidence="2" type="ORF">IGI04_040671</name>
</gene>
<sequence length="169" mass="18635">MAQHKPHGGGRSLLPPFTVKRALSKGYGEVSLAGEPLGRAFVVFGLLAGGVEEVQFFGTVLMETPTHFISISLGHRRHVFLSTYRASIYKDSSSSYDHNDKMLDDKIQGEEASEPCLAGKRRKKTEKSSSALPPKPRKLVAHKKLMKGAFKTRTVRVLHVKELSVFDSA</sequence>
<keyword evidence="3" id="KW-1185">Reference proteome</keyword>
<dbReference type="EMBL" id="JADBGQ010000010">
    <property type="protein sequence ID" value="KAG5376075.1"/>
    <property type="molecule type" value="Genomic_DNA"/>
</dbReference>
<evidence type="ECO:0000313" key="2">
    <source>
        <dbReference type="EMBL" id="KAG5376075.1"/>
    </source>
</evidence>